<proteinExistence type="predicted"/>
<sequence>MRTTMRTKQPLLVDDLIPLVLDANDHWWPCDLARLAAVSRAWRYYVHKRLYPCCSINTFGAATLLARTLAADPQLADLVFELHLQPVRVPLEQRPGPAEMRALRSLLGLPGLKRLMLGGELASKCHRFLKHVAYADEIESLHVDGRAMARGLAESGSLAWDESLSFAFPNLAKLELTDISLVVDPSSAPLPSLRSLVINNVHILSGYLSSLASEDLNHLHITTRDTESTDEQLRIVQTSCAVRCLHYELQKDACRSFIGLQVDDETLGSLRCLHLDGHCVDTGVLQTLAAQCRNLEELKVSGRAVRMSAQEWAGVIRSGAFDALRRLGVPPGTCIPPFVGWAAGELEEIETACAGRIRPISLL</sequence>
<dbReference type="Proteomes" id="UP000567179">
    <property type="component" value="Unassembled WGS sequence"/>
</dbReference>
<dbReference type="AlphaFoldDB" id="A0A8H5AWR3"/>
<reference evidence="1 2" key="1">
    <citation type="journal article" date="2020" name="ISME J.">
        <title>Uncovering the hidden diversity of litter-decomposition mechanisms in mushroom-forming fungi.</title>
        <authorList>
            <person name="Floudas D."/>
            <person name="Bentzer J."/>
            <person name="Ahren D."/>
            <person name="Johansson T."/>
            <person name="Persson P."/>
            <person name="Tunlid A."/>
        </authorList>
    </citation>
    <scope>NUCLEOTIDE SEQUENCE [LARGE SCALE GENOMIC DNA]</scope>
    <source>
        <strain evidence="1 2">CBS 101986</strain>
    </source>
</reference>
<dbReference type="EMBL" id="JAACJJ010000056">
    <property type="protein sequence ID" value="KAF5312121.1"/>
    <property type="molecule type" value="Genomic_DNA"/>
</dbReference>
<protein>
    <submittedName>
        <fullName evidence="1">Uncharacterized protein</fullName>
    </submittedName>
</protein>
<keyword evidence="2" id="KW-1185">Reference proteome</keyword>
<evidence type="ECO:0000313" key="1">
    <source>
        <dbReference type="EMBL" id="KAF5312121.1"/>
    </source>
</evidence>
<evidence type="ECO:0000313" key="2">
    <source>
        <dbReference type="Proteomes" id="UP000567179"/>
    </source>
</evidence>
<organism evidence="1 2">
    <name type="scientific">Psilocybe cf. subviscida</name>
    <dbReference type="NCBI Taxonomy" id="2480587"/>
    <lineage>
        <taxon>Eukaryota</taxon>
        <taxon>Fungi</taxon>
        <taxon>Dikarya</taxon>
        <taxon>Basidiomycota</taxon>
        <taxon>Agaricomycotina</taxon>
        <taxon>Agaricomycetes</taxon>
        <taxon>Agaricomycetidae</taxon>
        <taxon>Agaricales</taxon>
        <taxon>Agaricineae</taxon>
        <taxon>Strophariaceae</taxon>
        <taxon>Psilocybe</taxon>
    </lineage>
</organism>
<dbReference type="Gene3D" id="3.80.10.10">
    <property type="entry name" value="Ribonuclease Inhibitor"/>
    <property type="match status" value="1"/>
</dbReference>
<dbReference type="InterPro" id="IPR032675">
    <property type="entry name" value="LRR_dom_sf"/>
</dbReference>
<gene>
    <name evidence="1" type="ORF">D9619_003046</name>
</gene>
<dbReference type="SUPFAM" id="SSF52047">
    <property type="entry name" value="RNI-like"/>
    <property type="match status" value="1"/>
</dbReference>
<dbReference type="OrthoDB" id="3251638at2759"/>
<comment type="caution">
    <text evidence="1">The sequence shown here is derived from an EMBL/GenBank/DDBJ whole genome shotgun (WGS) entry which is preliminary data.</text>
</comment>
<name>A0A8H5AWR3_9AGAR</name>
<accession>A0A8H5AWR3</accession>